<name>A0A811LNT1_9BILA</name>
<dbReference type="OrthoDB" id="10580700at2759"/>
<feature type="compositionally biased region" description="Basic and acidic residues" evidence="1">
    <location>
        <begin position="134"/>
        <end position="147"/>
    </location>
</feature>
<feature type="compositionally biased region" description="Basic and acidic residues" evidence="1">
    <location>
        <begin position="90"/>
        <end position="117"/>
    </location>
</feature>
<feature type="signal peptide" evidence="2">
    <location>
        <begin position="1"/>
        <end position="22"/>
    </location>
</feature>
<keyword evidence="2" id="KW-0732">Signal</keyword>
<dbReference type="Proteomes" id="UP000614601">
    <property type="component" value="Unassembled WGS sequence"/>
</dbReference>
<dbReference type="EMBL" id="CAJFDH010000006">
    <property type="protein sequence ID" value="CAD5229320.1"/>
    <property type="molecule type" value="Genomic_DNA"/>
</dbReference>
<feature type="region of interest" description="Disordered" evidence="1">
    <location>
        <begin position="22"/>
        <end position="147"/>
    </location>
</feature>
<gene>
    <name evidence="3" type="ORF">BOKJ2_LOCUS13379</name>
</gene>
<feature type="chain" id="PRO_5044131751" evidence="2">
    <location>
        <begin position="23"/>
        <end position="147"/>
    </location>
</feature>
<dbReference type="EMBL" id="CAJFCW020000006">
    <property type="protein sequence ID" value="CAG9126352.1"/>
    <property type="molecule type" value="Genomic_DNA"/>
</dbReference>
<accession>A0A811LNT1</accession>
<evidence type="ECO:0000313" key="3">
    <source>
        <dbReference type="EMBL" id="CAD5229320.1"/>
    </source>
</evidence>
<reference evidence="3" key="1">
    <citation type="submission" date="2020-09" db="EMBL/GenBank/DDBJ databases">
        <authorList>
            <person name="Kikuchi T."/>
        </authorList>
    </citation>
    <scope>NUCLEOTIDE SEQUENCE</scope>
    <source>
        <strain evidence="3">SH1</strain>
    </source>
</reference>
<evidence type="ECO:0000313" key="4">
    <source>
        <dbReference type="Proteomes" id="UP000614601"/>
    </source>
</evidence>
<evidence type="ECO:0000256" key="1">
    <source>
        <dbReference type="SAM" id="MobiDB-lite"/>
    </source>
</evidence>
<organism evidence="3 4">
    <name type="scientific">Bursaphelenchus okinawaensis</name>
    <dbReference type="NCBI Taxonomy" id="465554"/>
    <lineage>
        <taxon>Eukaryota</taxon>
        <taxon>Metazoa</taxon>
        <taxon>Ecdysozoa</taxon>
        <taxon>Nematoda</taxon>
        <taxon>Chromadorea</taxon>
        <taxon>Rhabditida</taxon>
        <taxon>Tylenchina</taxon>
        <taxon>Tylenchomorpha</taxon>
        <taxon>Aphelenchoidea</taxon>
        <taxon>Aphelenchoididae</taxon>
        <taxon>Bursaphelenchus</taxon>
    </lineage>
</organism>
<dbReference type="Proteomes" id="UP000783686">
    <property type="component" value="Unassembled WGS sequence"/>
</dbReference>
<feature type="compositionally biased region" description="Basic residues" evidence="1">
    <location>
        <begin position="72"/>
        <end position="81"/>
    </location>
</feature>
<sequence>MSFWIIFGVWAWSITTWFYGGASQSSESSNTGPSKPITNPNPGGQEVQKKKDDSAEMESIEVASFAGYSPSNRRRRARRKSSSGASVKELLSRKESKASVEEEIGKEKELPKLERTELPSPRNTPSAVTPPSKPAEKENQKDTEGSR</sequence>
<comment type="caution">
    <text evidence="3">The sequence shown here is derived from an EMBL/GenBank/DDBJ whole genome shotgun (WGS) entry which is preliminary data.</text>
</comment>
<proteinExistence type="predicted"/>
<dbReference type="AlphaFoldDB" id="A0A811LNT1"/>
<feature type="compositionally biased region" description="Polar residues" evidence="1">
    <location>
        <begin position="22"/>
        <end position="42"/>
    </location>
</feature>
<evidence type="ECO:0000256" key="2">
    <source>
        <dbReference type="SAM" id="SignalP"/>
    </source>
</evidence>
<keyword evidence="4" id="KW-1185">Reference proteome</keyword>
<protein>
    <submittedName>
        <fullName evidence="3">Uncharacterized protein</fullName>
    </submittedName>
</protein>